<dbReference type="RefSeq" id="WP_390360211.1">
    <property type="nucleotide sequence ID" value="NZ_JBHTKJ010000011.1"/>
</dbReference>
<keyword evidence="3" id="KW-0520">NAD</keyword>
<dbReference type="Gene3D" id="3.90.770.10">
    <property type="entry name" value="3-hydroxy-3-methylglutaryl-coenzyme A Reductase, Chain A, domain 2"/>
    <property type="match status" value="2"/>
</dbReference>
<evidence type="ECO:0000313" key="5">
    <source>
        <dbReference type="Proteomes" id="UP001597040"/>
    </source>
</evidence>
<dbReference type="PROSITE" id="PS01192">
    <property type="entry name" value="HMG_COA_REDUCTASE_3"/>
    <property type="match status" value="1"/>
</dbReference>
<dbReference type="PANTHER" id="PTHR10572">
    <property type="entry name" value="3-HYDROXY-3-METHYLGLUTARYL-COENZYME A REDUCTASE"/>
    <property type="match status" value="1"/>
</dbReference>
<dbReference type="Pfam" id="PF00368">
    <property type="entry name" value="HMG-CoA_red"/>
    <property type="match status" value="1"/>
</dbReference>
<comment type="caution">
    <text evidence="4">The sequence shown here is derived from an EMBL/GenBank/DDBJ whole genome shotgun (WGS) entry which is preliminary data.</text>
</comment>
<reference evidence="5" key="1">
    <citation type="journal article" date="2019" name="Int. J. Syst. Evol. Microbiol.">
        <title>The Global Catalogue of Microorganisms (GCM) 10K type strain sequencing project: providing services to taxonomists for standard genome sequencing and annotation.</title>
        <authorList>
            <consortium name="The Broad Institute Genomics Platform"/>
            <consortium name="The Broad Institute Genome Sequencing Center for Infectious Disease"/>
            <person name="Wu L."/>
            <person name="Ma J."/>
        </authorList>
    </citation>
    <scope>NUCLEOTIDE SEQUENCE [LARGE SCALE GENOMIC DNA]</scope>
    <source>
        <strain evidence="5">CCUG 56754</strain>
    </source>
</reference>
<dbReference type="CDD" id="cd00644">
    <property type="entry name" value="HMG-CoA_reductase_classII"/>
    <property type="match status" value="1"/>
</dbReference>
<accession>A0ABW3LIQ3</accession>
<dbReference type="Proteomes" id="UP001597040">
    <property type="component" value="Unassembled WGS sequence"/>
</dbReference>
<dbReference type="PANTHER" id="PTHR10572:SF24">
    <property type="entry name" value="3-HYDROXY-3-METHYLGLUTARYL-COENZYME A REDUCTASE"/>
    <property type="match status" value="1"/>
</dbReference>
<organism evidence="4 5">
    <name type="scientific">Virgibacillus byunsanensis</name>
    <dbReference type="NCBI Taxonomy" id="570945"/>
    <lineage>
        <taxon>Bacteria</taxon>
        <taxon>Bacillati</taxon>
        <taxon>Bacillota</taxon>
        <taxon>Bacilli</taxon>
        <taxon>Bacillales</taxon>
        <taxon>Bacillaceae</taxon>
        <taxon>Virgibacillus</taxon>
    </lineage>
</organism>
<dbReference type="EMBL" id="JBHTKJ010000011">
    <property type="protein sequence ID" value="MFD1037723.1"/>
    <property type="molecule type" value="Genomic_DNA"/>
</dbReference>
<proteinExistence type="inferred from homology"/>
<protein>
    <recommendedName>
        <fullName evidence="3">3-hydroxy-3-methylglutaryl coenzyme A reductase</fullName>
        <shortName evidence="3">HMG-CoA reductase</shortName>
        <ecNumber evidence="3">1.1.1.88</ecNumber>
    </recommendedName>
</protein>
<dbReference type="NCBIfam" id="TIGR00532">
    <property type="entry name" value="HMG_CoA_R_NAD"/>
    <property type="match status" value="1"/>
</dbReference>
<keyword evidence="5" id="KW-1185">Reference proteome</keyword>
<dbReference type="SUPFAM" id="SSF56542">
    <property type="entry name" value="Substrate-binding domain of HMG-CoA reductase"/>
    <property type="match status" value="1"/>
</dbReference>
<comment type="catalytic activity">
    <reaction evidence="3">
        <text>(R)-mevalonate + 2 NAD(+) + CoA = (3S)-3-hydroxy-3-methylglutaryl-CoA + 2 NADH + 2 H(+)</text>
        <dbReference type="Rhea" id="RHEA:14833"/>
        <dbReference type="ChEBI" id="CHEBI:15378"/>
        <dbReference type="ChEBI" id="CHEBI:36464"/>
        <dbReference type="ChEBI" id="CHEBI:43074"/>
        <dbReference type="ChEBI" id="CHEBI:57287"/>
        <dbReference type="ChEBI" id="CHEBI:57540"/>
        <dbReference type="ChEBI" id="CHEBI:57945"/>
        <dbReference type="EC" id="1.1.1.88"/>
    </reaction>
</comment>
<evidence type="ECO:0000256" key="3">
    <source>
        <dbReference type="RuleBase" id="RU361219"/>
    </source>
</evidence>
<dbReference type="InterPro" id="IPR023076">
    <property type="entry name" value="HMG_CoA_Rdtase_CS"/>
</dbReference>
<comment type="pathway">
    <text evidence="3">Metabolic intermediate metabolism; (R)-mevalonate degradation; (S)-3-hydroxy-3-methylglutaryl-CoA from (R)-mevalonate: step 1/1.</text>
</comment>
<name>A0ABW3LIQ3_9BACI</name>
<dbReference type="Gene3D" id="1.10.8.660">
    <property type="match status" value="1"/>
</dbReference>
<keyword evidence="2 3" id="KW-0560">Oxidoreductase</keyword>
<dbReference type="PROSITE" id="PS50065">
    <property type="entry name" value="HMG_COA_REDUCTASE_4"/>
    <property type="match status" value="1"/>
</dbReference>
<dbReference type="EC" id="1.1.1.88" evidence="3"/>
<evidence type="ECO:0000256" key="1">
    <source>
        <dbReference type="ARBA" id="ARBA00007661"/>
    </source>
</evidence>
<sequence>MYKRMSGMETSRIPGFYNMSVEERRELLTNMTDFSDEETEYLFSKEPLKMETADKMIENVIGTFPLPLGLGLNFLINGKEYVVPMAIEEPSVVASASYIAKIVRNAGGFSTESTDRVMIGQIQVVGVPDMDAAKNALLEAKELLINDANASFPSMVARGGGAEDLEVRILNQESDSKYSQMLVLHLYINTCDAMGANIINTMVEALAPTVEELTKGKVYLRILSNYADKCLARARCVIPPSLLESEEFTGEQVRDGVVHAYEFAASDPYRAVTHNKGIMNGIDPIVIATGNDWRAVEAGAHAYASRHGMYSSMTTWSVDKEGNLVGELELPMSVGTVGGSIRVHPISKIAHKILNVDSAQDLAQVIVAVGLAQNLGALKALVTDGIQKGHMALHSRSVAIAAGAKGEMIDIIAERLITEKEIRVGKAKELVDEYKK</sequence>
<dbReference type="InterPro" id="IPR023074">
    <property type="entry name" value="HMG_CoA_Rdtase_cat_sf"/>
</dbReference>
<comment type="similarity">
    <text evidence="1 3">Belongs to the HMG-CoA reductase family.</text>
</comment>
<dbReference type="GO" id="GO:0140643">
    <property type="term" value="F:hydroxymethylglutaryl-CoA reductase (NADH) activity"/>
    <property type="evidence" value="ECO:0007669"/>
    <property type="project" value="UniProtKB-EC"/>
</dbReference>
<evidence type="ECO:0000313" key="4">
    <source>
        <dbReference type="EMBL" id="MFD1037723.1"/>
    </source>
</evidence>
<dbReference type="InterPro" id="IPR009029">
    <property type="entry name" value="HMG_CoA_Rdtase_sub-bd_dom_sf"/>
</dbReference>
<dbReference type="InterPro" id="IPR002202">
    <property type="entry name" value="HMG_CoA_Rdtase"/>
</dbReference>
<evidence type="ECO:0000256" key="2">
    <source>
        <dbReference type="ARBA" id="ARBA00023002"/>
    </source>
</evidence>
<dbReference type="InterPro" id="IPR004553">
    <property type="entry name" value="HMG_CoA_Rdtase_bac-typ"/>
</dbReference>
<dbReference type="SUPFAM" id="SSF55035">
    <property type="entry name" value="NAD-binding domain of HMG-CoA reductase"/>
    <property type="match status" value="1"/>
</dbReference>
<gene>
    <name evidence="4" type="ORF">ACFQ3N_04775</name>
</gene>
<dbReference type="InterPro" id="IPR009023">
    <property type="entry name" value="HMG_CoA_Rdtase_NAD(P)-bd_sf"/>
</dbReference>